<dbReference type="Proteomes" id="UP001234297">
    <property type="component" value="Chromosome 1"/>
</dbReference>
<accession>A0ACC2MTJ1</accession>
<protein>
    <submittedName>
        <fullName evidence="1">Uncharacterized protein</fullName>
    </submittedName>
</protein>
<proteinExistence type="predicted"/>
<dbReference type="EMBL" id="CM056809">
    <property type="protein sequence ID" value="KAJ8648994.1"/>
    <property type="molecule type" value="Genomic_DNA"/>
</dbReference>
<sequence length="91" mass="10283">MFSFIHSAERTSIEEFCLFELETMKGEGDLLKSREDLGSLPILVDVCALVRSRRKTALLLLTVVEEAGTAYLHPSLSGGATRVWIPRFYRH</sequence>
<organism evidence="1 2">
    <name type="scientific">Persea americana</name>
    <name type="common">Avocado</name>
    <dbReference type="NCBI Taxonomy" id="3435"/>
    <lineage>
        <taxon>Eukaryota</taxon>
        <taxon>Viridiplantae</taxon>
        <taxon>Streptophyta</taxon>
        <taxon>Embryophyta</taxon>
        <taxon>Tracheophyta</taxon>
        <taxon>Spermatophyta</taxon>
        <taxon>Magnoliopsida</taxon>
        <taxon>Magnoliidae</taxon>
        <taxon>Laurales</taxon>
        <taxon>Lauraceae</taxon>
        <taxon>Persea</taxon>
    </lineage>
</organism>
<reference evidence="1 2" key="1">
    <citation type="journal article" date="2022" name="Hortic Res">
        <title>A haplotype resolved chromosomal level avocado genome allows analysis of novel avocado genes.</title>
        <authorList>
            <person name="Nath O."/>
            <person name="Fletcher S.J."/>
            <person name="Hayward A."/>
            <person name="Shaw L.M."/>
            <person name="Masouleh A.K."/>
            <person name="Furtado A."/>
            <person name="Henry R.J."/>
            <person name="Mitter N."/>
        </authorList>
    </citation>
    <scope>NUCLEOTIDE SEQUENCE [LARGE SCALE GENOMIC DNA]</scope>
    <source>
        <strain evidence="2">cv. Hass</strain>
    </source>
</reference>
<name>A0ACC2MTJ1_PERAE</name>
<gene>
    <name evidence="1" type="ORF">MRB53_002017</name>
</gene>
<evidence type="ECO:0000313" key="2">
    <source>
        <dbReference type="Proteomes" id="UP001234297"/>
    </source>
</evidence>
<comment type="caution">
    <text evidence="1">The sequence shown here is derived from an EMBL/GenBank/DDBJ whole genome shotgun (WGS) entry which is preliminary data.</text>
</comment>
<evidence type="ECO:0000313" key="1">
    <source>
        <dbReference type="EMBL" id="KAJ8648994.1"/>
    </source>
</evidence>
<keyword evidence="2" id="KW-1185">Reference proteome</keyword>